<organism evidence="18 19">
    <name type="scientific">Chitinimonas lacunae</name>
    <dbReference type="NCBI Taxonomy" id="1963018"/>
    <lineage>
        <taxon>Bacteria</taxon>
        <taxon>Pseudomonadati</taxon>
        <taxon>Pseudomonadota</taxon>
        <taxon>Betaproteobacteria</taxon>
        <taxon>Neisseriales</taxon>
        <taxon>Chitinibacteraceae</taxon>
        <taxon>Chitinimonas</taxon>
    </lineage>
</organism>
<dbReference type="CDD" id="cd00082">
    <property type="entry name" value="HisKA"/>
    <property type="match status" value="1"/>
</dbReference>
<dbReference type="SUPFAM" id="SSF109604">
    <property type="entry name" value="HD-domain/PDEase-like"/>
    <property type="match status" value="1"/>
</dbReference>
<feature type="domain" description="HD-GYP" evidence="17">
    <location>
        <begin position="1059"/>
        <end position="1270"/>
    </location>
</feature>
<dbReference type="Pfam" id="PF02518">
    <property type="entry name" value="HATPase_c"/>
    <property type="match status" value="1"/>
</dbReference>
<evidence type="ECO:0000256" key="3">
    <source>
        <dbReference type="ARBA" id="ARBA00012438"/>
    </source>
</evidence>
<evidence type="ECO:0000259" key="14">
    <source>
        <dbReference type="PROSITE" id="PS50109"/>
    </source>
</evidence>
<dbReference type="RefSeq" id="WP_378160254.1">
    <property type="nucleotide sequence ID" value="NZ_JBHSBU010000001.1"/>
</dbReference>
<dbReference type="InterPro" id="IPR003607">
    <property type="entry name" value="HD/PDEase_dom"/>
</dbReference>
<evidence type="ECO:0000256" key="5">
    <source>
        <dbReference type="ARBA" id="ARBA00022553"/>
    </source>
</evidence>
<keyword evidence="11" id="KW-0472">Membrane</keyword>
<evidence type="ECO:0000256" key="4">
    <source>
        <dbReference type="ARBA" id="ARBA00022475"/>
    </source>
</evidence>
<feature type="domain" description="HPt" evidence="16">
    <location>
        <begin position="795"/>
        <end position="889"/>
    </location>
</feature>
<proteinExistence type="predicted"/>
<evidence type="ECO:0000256" key="7">
    <source>
        <dbReference type="ARBA" id="ARBA00022741"/>
    </source>
</evidence>
<dbReference type="CDD" id="cd16922">
    <property type="entry name" value="HATPase_EvgS-ArcB-TorS-like"/>
    <property type="match status" value="1"/>
</dbReference>
<dbReference type="SMART" id="SM00471">
    <property type="entry name" value="HDc"/>
    <property type="match status" value="1"/>
</dbReference>
<accession>A0ABV8MLX7</accession>
<feature type="modified residue" description="Phosphohistidine" evidence="12">
    <location>
        <position position="834"/>
    </location>
</feature>
<feature type="modified residue" description="4-aspartylphosphate" evidence="13">
    <location>
        <position position="965"/>
    </location>
</feature>
<keyword evidence="19" id="KW-1185">Reference proteome</keyword>
<dbReference type="InterPro" id="IPR011006">
    <property type="entry name" value="CheY-like_superfamily"/>
</dbReference>
<dbReference type="PROSITE" id="PS50110">
    <property type="entry name" value="RESPONSE_REGULATORY"/>
    <property type="match status" value="2"/>
</dbReference>
<dbReference type="SMART" id="SM00028">
    <property type="entry name" value="TPR"/>
    <property type="match status" value="4"/>
</dbReference>
<dbReference type="SMART" id="SM00448">
    <property type="entry name" value="REC"/>
    <property type="match status" value="2"/>
</dbReference>
<keyword evidence="9" id="KW-1133">Transmembrane helix</keyword>
<keyword evidence="6" id="KW-0812">Transmembrane</keyword>
<dbReference type="CDD" id="cd19920">
    <property type="entry name" value="REC_PA4781-like"/>
    <property type="match status" value="1"/>
</dbReference>
<evidence type="ECO:0000256" key="12">
    <source>
        <dbReference type="PROSITE-ProRule" id="PRU00110"/>
    </source>
</evidence>
<dbReference type="PROSITE" id="PS51832">
    <property type="entry name" value="HD_GYP"/>
    <property type="match status" value="1"/>
</dbReference>
<sequence length="1275" mass="142077">MPNRTPAPPAPEPWRLRCYEALDRMRDQPAEARAIADAVIAEFASEPRARLVGELCRILTDIWDDRPDSAEPHLLELERALDDCGDLLGVCLARFALIGLWRAQGHTRQAYDYGRQRLLPDLPDSPSREAVLALNALAIASQECGHTEEALRHFYQALDMARTLDWTGRVAQITSNIGEVFYVSGNAEDGEQMLLEAQQLAHGSGERWLPQFVATVLALCKLSLDKFEEAYAVLAPYLDDSDFSPQAADRVFFLAVAAFTLANRDRLDEAEALCQQAEALIDSYEEKQLKPYFYWTRGHLHHRRGRSDAARADLEYAIAQTSGMGYVFMPLRASEELAQLHAELGDWQTAYQYQQRFHELFARAQGMASRTRLQVLRIESELREAKAARHHAEQATRAKSMFLANMSHEIRTPMNAIIGLAHLALGTGLDAVQRDYLEKIHLAGISLLGIINDILDFSKIEAGKLDLEAVDFDLDDVFDHVATVTAQKAADKGLTYELDLPPGLARRYRGDPLRLGQILINLVNNAVKFTERGFVRVACRPLEPREGRAVLRFEVSDSGIGLSPEQSRSLFEAFNQADGSTTRRFGGTGLGLSIARRLVELMDGTIWVDSQPEQGSQFYFTVTLEPGADAKAAEQANAATPDFNGLRVLLVEDNQINQMIARELLSTTGIRVDLANNGHEACQTLFGNPADSYDLVLMDIQMPEMDGYEATRRIRADQRFQRLPILAMTAHALQEERERCLAVGMNDHLTKPIDPKSLYRAVELWAGERLRATVQPMPAIGGIDTVTGLARTLGDTALYRQLLDRFRHEQQQAVPMLRNALNEHDLAVASRLAHTLKSTAGLIGAGDIQEQASLLEQALDQQSSDSRLNGLVNQLERELNRVLHALERYFAGAALPATAPRQRSTAAAPQPPAKPTILIVDDTPDNISLLSSLLKDRYRTKIATNGSKALQIATTSPHPDLILLDVMMPEMDGYETCRRLKAHPATADIPVIFLTAKTEIEDEEEGLHVGAVDYLSKPISPAIVRARVETQLSLKNARQFLKDQNRYLEHLVSERTQQLAQMQDATILAMASLAETRDNETGNHIRRTQHYVATLARRLADHPRFRAALDSASIELLFKSAPLHDIGKVGVPDRILLKPGRLDPEEFEIMKLHTVYGRDAIESVERQLGASNDFLRFAREIAYSHQEKWDGSGYPEGLAGDAIPVSARLMAVADVYDALISKRVYKPAYSHEQAVEMMRAGRGSHFDPDVLDAFLAIQDEFLNIANRFRDQDGGH</sequence>
<evidence type="ECO:0000259" key="16">
    <source>
        <dbReference type="PROSITE" id="PS50894"/>
    </source>
</evidence>
<dbReference type="InterPro" id="IPR003594">
    <property type="entry name" value="HATPase_dom"/>
</dbReference>
<dbReference type="EMBL" id="JBHSBU010000001">
    <property type="protein sequence ID" value="MFC4158017.1"/>
    <property type="molecule type" value="Genomic_DNA"/>
</dbReference>
<feature type="domain" description="Histidine kinase" evidence="14">
    <location>
        <begin position="405"/>
        <end position="626"/>
    </location>
</feature>
<dbReference type="SUPFAM" id="SSF52172">
    <property type="entry name" value="CheY-like"/>
    <property type="match status" value="2"/>
</dbReference>
<dbReference type="InterPro" id="IPR036097">
    <property type="entry name" value="HisK_dim/P_sf"/>
</dbReference>
<dbReference type="CDD" id="cd17546">
    <property type="entry name" value="REC_hyHK_CKI1_RcsC-like"/>
    <property type="match status" value="1"/>
</dbReference>
<evidence type="ECO:0000256" key="8">
    <source>
        <dbReference type="ARBA" id="ARBA00022840"/>
    </source>
</evidence>
<keyword evidence="7" id="KW-0547">Nucleotide-binding</keyword>
<dbReference type="InterPro" id="IPR019734">
    <property type="entry name" value="TPR_rpt"/>
</dbReference>
<dbReference type="SUPFAM" id="SSF48452">
    <property type="entry name" value="TPR-like"/>
    <property type="match status" value="2"/>
</dbReference>
<dbReference type="Gene3D" id="1.25.40.10">
    <property type="entry name" value="Tetratricopeptide repeat domain"/>
    <property type="match status" value="2"/>
</dbReference>
<dbReference type="CDD" id="cd00088">
    <property type="entry name" value="HPT"/>
    <property type="match status" value="1"/>
</dbReference>
<comment type="subcellular location">
    <subcellularLocation>
        <location evidence="2">Cell membrane</location>
        <topology evidence="2">Multi-pass membrane protein</topology>
    </subcellularLocation>
</comment>
<feature type="domain" description="Response regulatory" evidence="15">
    <location>
        <begin position="647"/>
        <end position="766"/>
    </location>
</feature>
<dbReference type="InterPro" id="IPR036641">
    <property type="entry name" value="HPT_dom_sf"/>
</dbReference>
<dbReference type="InterPro" id="IPR008207">
    <property type="entry name" value="Sig_transdc_His_kin_Hpt_dom"/>
</dbReference>
<dbReference type="PROSITE" id="PS50894">
    <property type="entry name" value="HPT"/>
    <property type="match status" value="1"/>
</dbReference>
<dbReference type="PANTHER" id="PTHR45339">
    <property type="entry name" value="HYBRID SIGNAL TRANSDUCTION HISTIDINE KINASE J"/>
    <property type="match status" value="1"/>
</dbReference>
<dbReference type="Gene3D" id="1.10.287.130">
    <property type="match status" value="1"/>
</dbReference>
<evidence type="ECO:0000256" key="2">
    <source>
        <dbReference type="ARBA" id="ARBA00004651"/>
    </source>
</evidence>
<keyword evidence="10" id="KW-0902">Two-component regulatory system</keyword>
<dbReference type="InterPro" id="IPR004358">
    <property type="entry name" value="Sig_transdc_His_kin-like_C"/>
</dbReference>
<name>A0ABV8MLX7_9NEIS</name>
<keyword evidence="5 13" id="KW-0597">Phosphoprotein</keyword>
<dbReference type="PROSITE" id="PS50109">
    <property type="entry name" value="HIS_KIN"/>
    <property type="match status" value="1"/>
</dbReference>
<gene>
    <name evidence="18" type="ORF">ACFOW7_01475</name>
</gene>
<evidence type="ECO:0000256" key="11">
    <source>
        <dbReference type="ARBA" id="ARBA00023136"/>
    </source>
</evidence>
<dbReference type="InterPro" id="IPR011990">
    <property type="entry name" value="TPR-like_helical_dom_sf"/>
</dbReference>
<dbReference type="Pfam" id="PF00512">
    <property type="entry name" value="HisKA"/>
    <property type="match status" value="1"/>
</dbReference>
<dbReference type="InterPro" id="IPR001789">
    <property type="entry name" value="Sig_transdc_resp-reg_receiver"/>
</dbReference>
<evidence type="ECO:0000256" key="1">
    <source>
        <dbReference type="ARBA" id="ARBA00000085"/>
    </source>
</evidence>
<evidence type="ECO:0000259" key="17">
    <source>
        <dbReference type="PROSITE" id="PS51832"/>
    </source>
</evidence>
<comment type="caution">
    <text evidence="18">The sequence shown here is derived from an EMBL/GenBank/DDBJ whole genome shotgun (WGS) entry which is preliminary data.</text>
</comment>
<keyword evidence="4" id="KW-1003">Cell membrane</keyword>
<dbReference type="InterPro" id="IPR003661">
    <property type="entry name" value="HisK_dim/P_dom"/>
</dbReference>
<comment type="catalytic activity">
    <reaction evidence="1">
        <text>ATP + protein L-histidine = ADP + protein N-phospho-L-histidine.</text>
        <dbReference type="EC" id="2.7.13.3"/>
    </reaction>
</comment>
<dbReference type="PRINTS" id="PR00344">
    <property type="entry name" value="BCTRLSENSOR"/>
</dbReference>
<protein>
    <recommendedName>
        <fullName evidence="3">histidine kinase</fullName>
        <ecNumber evidence="3">2.7.13.3</ecNumber>
    </recommendedName>
</protein>
<dbReference type="Pfam" id="PF01627">
    <property type="entry name" value="Hpt"/>
    <property type="match status" value="1"/>
</dbReference>
<dbReference type="CDD" id="cd00077">
    <property type="entry name" value="HDc"/>
    <property type="match status" value="1"/>
</dbReference>
<dbReference type="Gene3D" id="3.30.565.10">
    <property type="entry name" value="Histidine kinase-like ATPase, C-terminal domain"/>
    <property type="match status" value="1"/>
</dbReference>
<dbReference type="InterPro" id="IPR005467">
    <property type="entry name" value="His_kinase_dom"/>
</dbReference>
<reference evidence="19" key="1">
    <citation type="journal article" date="2019" name="Int. J. Syst. Evol. Microbiol.">
        <title>The Global Catalogue of Microorganisms (GCM) 10K type strain sequencing project: providing services to taxonomists for standard genome sequencing and annotation.</title>
        <authorList>
            <consortium name="The Broad Institute Genomics Platform"/>
            <consortium name="The Broad Institute Genome Sequencing Center for Infectious Disease"/>
            <person name="Wu L."/>
            <person name="Ma J."/>
        </authorList>
    </citation>
    <scope>NUCLEOTIDE SEQUENCE [LARGE SCALE GENOMIC DNA]</scope>
    <source>
        <strain evidence="19">LMG 29894</strain>
    </source>
</reference>
<dbReference type="SMART" id="SM00387">
    <property type="entry name" value="HATPase_c"/>
    <property type="match status" value="1"/>
</dbReference>
<dbReference type="Pfam" id="PF00072">
    <property type="entry name" value="Response_reg"/>
    <property type="match status" value="2"/>
</dbReference>
<dbReference type="Gene3D" id="1.20.120.160">
    <property type="entry name" value="HPT domain"/>
    <property type="match status" value="1"/>
</dbReference>
<dbReference type="SUPFAM" id="SSF55874">
    <property type="entry name" value="ATPase domain of HSP90 chaperone/DNA topoisomerase II/histidine kinase"/>
    <property type="match status" value="1"/>
</dbReference>
<evidence type="ECO:0000313" key="18">
    <source>
        <dbReference type="EMBL" id="MFC4158017.1"/>
    </source>
</evidence>
<evidence type="ECO:0000256" key="13">
    <source>
        <dbReference type="PROSITE-ProRule" id="PRU00169"/>
    </source>
</evidence>
<evidence type="ECO:0000313" key="19">
    <source>
        <dbReference type="Proteomes" id="UP001595791"/>
    </source>
</evidence>
<dbReference type="Pfam" id="PF13487">
    <property type="entry name" value="HD_5"/>
    <property type="match status" value="1"/>
</dbReference>
<evidence type="ECO:0000256" key="9">
    <source>
        <dbReference type="ARBA" id="ARBA00022989"/>
    </source>
</evidence>
<dbReference type="Gene3D" id="1.10.3210.10">
    <property type="entry name" value="Hypothetical protein af1432"/>
    <property type="match status" value="1"/>
</dbReference>
<dbReference type="EC" id="2.7.13.3" evidence="3"/>
<evidence type="ECO:0000259" key="15">
    <source>
        <dbReference type="PROSITE" id="PS50110"/>
    </source>
</evidence>
<dbReference type="SUPFAM" id="SSF47226">
    <property type="entry name" value="Histidine-containing phosphotransfer domain, HPT domain"/>
    <property type="match status" value="1"/>
</dbReference>
<feature type="domain" description="Response regulatory" evidence="15">
    <location>
        <begin position="916"/>
        <end position="1032"/>
    </location>
</feature>
<dbReference type="SMART" id="SM00073">
    <property type="entry name" value="HPT"/>
    <property type="match status" value="1"/>
</dbReference>
<evidence type="ECO:0000256" key="10">
    <source>
        <dbReference type="ARBA" id="ARBA00023012"/>
    </source>
</evidence>
<feature type="modified residue" description="4-aspartylphosphate" evidence="13">
    <location>
        <position position="699"/>
    </location>
</feature>
<dbReference type="SMART" id="SM00388">
    <property type="entry name" value="HisKA"/>
    <property type="match status" value="1"/>
</dbReference>
<dbReference type="SUPFAM" id="SSF47384">
    <property type="entry name" value="Homodimeric domain of signal transducing histidine kinase"/>
    <property type="match status" value="1"/>
</dbReference>
<evidence type="ECO:0000256" key="6">
    <source>
        <dbReference type="ARBA" id="ARBA00022692"/>
    </source>
</evidence>
<keyword evidence="8" id="KW-0067">ATP-binding</keyword>
<dbReference type="Proteomes" id="UP001595791">
    <property type="component" value="Unassembled WGS sequence"/>
</dbReference>
<dbReference type="InterPro" id="IPR037522">
    <property type="entry name" value="HD_GYP_dom"/>
</dbReference>
<dbReference type="PANTHER" id="PTHR45339:SF1">
    <property type="entry name" value="HYBRID SIGNAL TRANSDUCTION HISTIDINE KINASE J"/>
    <property type="match status" value="1"/>
</dbReference>
<dbReference type="Gene3D" id="3.40.50.2300">
    <property type="match status" value="2"/>
</dbReference>
<dbReference type="InterPro" id="IPR036890">
    <property type="entry name" value="HATPase_C_sf"/>
</dbReference>